<evidence type="ECO:0008006" key="3">
    <source>
        <dbReference type="Google" id="ProtNLM"/>
    </source>
</evidence>
<organism evidence="1 2">
    <name type="scientific">Puccinia sorghi</name>
    <dbReference type="NCBI Taxonomy" id="27349"/>
    <lineage>
        <taxon>Eukaryota</taxon>
        <taxon>Fungi</taxon>
        <taxon>Dikarya</taxon>
        <taxon>Basidiomycota</taxon>
        <taxon>Pucciniomycotina</taxon>
        <taxon>Pucciniomycetes</taxon>
        <taxon>Pucciniales</taxon>
        <taxon>Pucciniaceae</taxon>
        <taxon>Puccinia</taxon>
    </lineage>
</organism>
<keyword evidence="2" id="KW-1185">Reference proteome</keyword>
<reference evidence="1 2" key="1">
    <citation type="submission" date="2015-08" db="EMBL/GenBank/DDBJ databases">
        <title>Next Generation Sequencing and Analysis of the Genome of Puccinia sorghi L Schw, the Causal Agent of Maize Common Rust.</title>
        <authorList>
            <person name="Rochi L."/>
            <person name="Burguener G."/>
            <person name="Darino M."/>
            <person name="Turjanski A."/>
            <person name="Kreff E."/>
            <person name="Dieguez M.J."/>
            <person name="Sacco F."/>
        </authorList>
    </citation>
    <scope>NUCLEOTIDE SEQUENCE [LARGE SCALE GENOMIC DNA]</scope>
    <source>
        <strain evidence="1 2">RO10H11247</strain>
    </source>
</reference>
<gene>
    <name evidence="1" type="ORF">VP01_2416g3</name>
</gene>
<protein>
    <recommendedName>
        <fullName evidence="3">Reverse transcriptase domain-containing protein</fullName>
    </recommendedName>
</protein>
<dbReference type="VEuPathDB" id="FungiDB:VP01_2416g3"/>
<evidence type="ECO:0000313" key="1">
    <source>
        <dbReference type="EMBL" id="KNZ56382.1"/>
    </source>
</evidence>
<dbReference type="PANTHER" id="PTHR33481">
    <property type="entry name" value="REVERSE TRANSCRIPTASE"/>
    <property type="match status" value="1"/>
</dbReference>
<dbReference type="STRING" id="27349.A0A0L6V791"/>
<evidence type="ECO:0000313" key="2">
    <source>
        <dbReference type="Proteomes" id="UP000037035"/>
    </source>
</evidence>
<proteinExistence type="predicted"/>
<dbReference type="EMBL" id="LAVV01007299">
    <property type="protein sequence ID" value="KNZ56382.1"/>
    <property type="molecule type" value="Genomic_DNA"/>
</dbReference>
<dbReference type="AlphaFoldDB" id="A0A0L6V791"/>
<dbReference type="PANTHER" id="PTHR33481:SF1">
    <property type="entry name" value="ENDONUCLEASE_EXONUCLEASE_PHOSPHATASE DOMAIN-CONTAINING PROTEIN-RELATED"/>
    <property type="match status" value="1"/>
</dbReference>
<sequence>MSPGIRYLARTGDGLAFQAFKFTKAKQPSMVDPLCREDSSLSSEMEEQSRILLARTSIINNESVGEILKNCAETLTPFLTALFNSYLQRGYFPRAWRQATMAIIFKADKPDYSEPNDYQPISLLCMLGKLLEKILNERLIYWIKNRNVLPKGHMGVDMQKIQGSFCLLLHPAPKVIQPSFDAQSLCSLILHRQTCGV</sequence>
<comment type="caution">
    <text evidence="1">The sequence shown here is derived from an EMBL/GenBank/DDBJ whole genome shotgun (WGS) entry which is preliminary data.</text>
</comment>
<dbReference type="OrthoDB" id="412006at2759"/>
<dbReference type="Proteomes" id="UP000037035">
    <property type="component" value="Unassembled WGS sequence"/>
</dbReference>
<accession>A0A0L6V791</accession>
<name>A0A0L6V791_9BASI</name>